<organism evidence="7 8">
    <name type="scientific">Basidiobolus ranarum</name>
    <dbReference type="NCBI Taxonomy" id="34480"/>
    <lineage>
        <taxon>Eukaryota</taxon>
        <taxon>Fungi</taxon>
        <taxon>Fungi incertae sedis</taxon>
        <taxon>Zoopagomycota</taxon>
        <taxon>Entomophthoromycotina</taxon>
        <taxon>Basidiobolomycetes</taxon>
        <taxon>Basidiobolales</taxon>
        <taxon>Basidiobolaceae</taxon>
        <taxon>Basidiobolus</taxon>
    </lineage>
</organism>
<gene>
    <name evidence="7" type="primary">ERG3_2</name>
    <name evidence="7" type="ORF">K7432_003942</name>
</gene>
<evidence type="ECO:0000259" key="6">
    <source>
        <dbReference type="Pfam" id="PF04116"/>
    </source>
</evidence>
<protein>
    <submittedName>
        <fullName evidence="7">C-5 sterol desaturase</fullName>
        <ecNumber evidence="7">1.14.19.20</ecNumber>
    </submittedName>
</protein>
<keyword evidence="3 5" id="KW-1133">Transmembrane helix</keyword>
<proteinExistence type="predicted"/>
<reference evidence="7 8" key="1">
    <citation type="submission" date="2023-04" db="EMBL/GenBank/DDBJ databases">
        <title>Genome of Basidiobolus ranarum AG-B5.</title>
        <authorList>
            <person name="Stajich J.E."/>
            <person name="Carter-House D."/>
            <person name="Gryganskyi A."/>
        </authorList>
    </citation>
    <scope>NUCLEOTIDE SEQUENCE [LARGE SCALE GENOMIC DNA]</scope>
    <source>
        <strain evidence="7 8">AG-B5</strain>
    </source>
</reference>
<evidence type="ECO:0000313" key="7">
    <source>
        <dbReference type="EMBL" id="KAK9766753.1"/>
    </source>
</evidence>
<name>A0ABR2WZ01_9FUNG</name>
<keyword evidence="8" id="KW-1185">Reference proteome</keyword>
<accession>A0ABR2WZ01</accession>
<dbReference type="Pfam" id="PF04116">
    <property type="entry name" value="FA_hydroxylase"/>
    <property type="match status" value="1"/>
</dbReference>
<feature type="transmembrane region" description="Helical" evidence="5">
    <location>
        <begin position="196"/>
        <end position="213"/>
    </location>
</feature>
<evidence type="ECO:0000256" key="2">
    <source>
        <dbReference type="ARBA" id="ARBA00022692"/>
    </source>
</evidence>
<sequence>MDVVLWVADEYVFDQVYSAFTVVGLPDVSRDALLRQFSSLLFLAAFGAYTLYMVFSTLSFHLFFDKRQMNHPRFLKDQVNQEIKMATDSIPLMALLTAPFFILEVRGYSQLYESVDEYGWPYLFFSIALFLFITDFGIYWIHRGLHHKSVYARLHKPHHKWIVPTPFASIAFHPVDGWAQSLPYHICVFLFPMHKILYLVLFLLVQIWSILIHDGEYFTHDPVINSAAHHTVHHLYFNYNYGQYFTLWDRIGGSYRKPSDEIYNTELRSSKSVYVKQAKEVDDMVTTLEDKQKTK</sequence>
<feature type="transmembrane region" description="Helical" evidence="5">
    <location>
        <begin position="122"/>
        <end position="141"/>
    </location>
</feature>
<evidence type="ECO:0000313" key="8">
    <source>
        <dbReference type="Proteomes" id="UP001479436"/>
    </source>
</evidence>
<keyword evidence="7" id="KW-0560">Oxidoreductase</keyword>
<dbReference type="Proteomes" id="UP001479436">
    <property type="component" value="Unassembled WGS sequence"/>
</dbReference>
<dbReference type="InterPro" id="IPR006694">
    <property type="entry name" value="Fatty_acid_hydroxylase"/>
</dbReference>
<evidence type="ECO:0000256" key="3">
    <source>
        <dbReference type="ARBA" id="ARBA00022989"/>
    </source>
</evidence>
<feature type="domain" description="Fatty acid hydroxylase" evidence="6">
    <location>
        <begin position="128"/>
        <end position="253"/>
    </location>
</feature>
<evidence type="ECO:0000256" key="1">
    <source>
        <dbReference type="ARBA" id="ARBA00004370"/>
    </source>
</evidence>
<feature type="transmembrane region" description="Helical" evidence="5">
    <location>
        <begin position="40"/>
        <end position="64"/>
    </location>
</feature>
<dbReference type="GO" id="GO:0050046">
    <property type="term" value="F:delta7-sterol 5(6)-desaturase activity"/>
    <property type="evidence" value="ECO:0007669"/>
    <property type="project" value="UniProtKB-EC"/>
</dbReference>
<dbReference type="EMBL" id="JASJQH010000128">
    <property type="protein sequence ID" value="KAK9766753.1"/>
    <property type="molecule type" value="Genomic_DNA"/>
</dbReference>
<evidence type="ECO:0000256" key="4">
    <source>
        <dbReference type="ARBA" id="ARBA00023136"/>
    </source>
</evidence>
<evidence type="ECO:0000256" key="5">
    <source>
        <dbReference type="SAM" id="Phobius"/>
    </source>
</evidence>
<comment type="caution">
    <text evidence="7">The sequence shown here is derived from an EMBL/GenBank/DDBJ whole genome shotgun (WGS) entry which is preliminary data.</text>
</comment>
<dbReference type="InterPro" id="IPR050307">
    <property type="entry name" value="Sterol_Desaturase_Related"/>
</dbReference>
<keyword evidence="2 5" id="KW-0812">Transmembrane</keyword>
<dbReference type="EC" id="1.14.19.20" evidence="7"/>
<comment type="subcellular location">
    <subcellularLocation>
        <location evidence="1">Membrane</location>
    </subcellularLocation>
</comment>
<dbReference type="PANTHER" id="PTHR11863">
    <property type="entry name" value="STEROL DESATURASE"/>
    <property type="match status" value="1"/>
</dbReference>
<keyword evidence="4 5" id="KW-0472">Membrane</keyword>
<feature type="transmembrane region" description="Helical" evidence="5">
    <location>
        <begin position="85"/>
        <end position="102"/>
    </location>
</feature>